<proteinExistence type="predicted"/>
<accession>A0A2P2QIR2</accession>
<dbReference type="EMBL" id="GGEC01086385">
    <property type="protein sequence ID" value="MBX66869.1"/>
    <property type="molecule type" value="Transcribed_RNA"/>
</dbReference>
<protein>
    <submittedName>
        <fullName evidence="1">Uncharacterized protein</fullName>
    </submittedName>
</protein>
<reference evidence="1" key="1">
    <citation type="submission" date="2018-02" db="EMBL/GenBank/DDBJ databases">
        <title>Rhizophora mucronata_Transcriptome.</title>
        <authorList>
            <person name="Meera S.P."/>
            <person name="Sreeshan A."/>
            <person name="Augustine A."/>
        </authorList>
    </citation>
    <scope>NUCLEOTIDE SEQUENCE</scope>
    <source>
        <tissue evidence="1">Leaf</tissue>
    </source>
</reference>
<name>A0A2P2QIR2_RHIMU</name>
<organism evidence="1">
    <name type="scientific">Rhizophora mucronata</name>
    <name type="common">Asiatic mangrove</name>
    <dbReference type="NCBI Taxonomy" id="61149"/>
    <lineage>
        <taxon>Eukaryota</taxon>
        <taxon>Viridiplantae</taxon>
        <taxon>Streptophyta</taxon>
        <taxon>Embryophyta</taxon>
        <taxon>Tracheophyta</taxon>
        <taxon>Spermatophyta</taxon>
        <taxon>Magnoliopsida</taxon>
        <taxon>eudicotyledons</taxon>
        <taxon>Gunneridae</taxon>
        <taxon>Pentapetalae</taxon>
        <taxon>rosids</taxon>
        <taxon>fabids</taxon>
        <taxon>Malpighiales</taxon>
        <taxon>Rhizophoraceae</taxon>
        <taxon>Rhizophora</taxon>
    </lineage>
</organism>
<dbReference type="AlphaFoldDB" id="A0A2P2QIR2"/>
<evidence type="ECO:0000313" key="1">
    <source>
        <dbReference type="EMBL" id="MBX66869.1"/>
    </source>
</evidence>
<sequence length="51" mass="5922">MTDAGCSLCKRILLDPCRLSRILSINQAKENCFPIFYYHVNPPFVWLPFCS</sequence>